<evidence type="ECO:0000256" key="1">
    <source>
        <dbReference type="ARBA" id="ARBA00004123"/>
    </source>
</evidence>
<dbReference type="GO" id="GO:0005634">
    <property type="term" value="C:nucleus"/>
    <property type="evidence" value="ECO:0007669"/>
    <property type="project" value="UniProtKB-SubCell"/>
</dbReference>
<organism evidence="8">
    <name type="scientific">Alexandrium monilatum</name>
    <dbReference type="NCBI Taxonomy" id="311494"/>
    <lineage>
        <taxon>Eukaryota</taxon>
        <taxon>Sar</taxon>
        <taxon>Alveolata</taxon>
        <taxon>Dinophyceae</taxon>
        <taxon>Gonyaulacales</taxon>
        <taxon>Pyrocystaceae</taxon>
        <taxon>Alexandrium</taxon>
    </lineage>
</organism>
<dbReference type="SUPFAM" id="SSF57716">
    <property type="entry name" value="Glucocorticoid receptor-like (DNA-binding domain)"/>
    <property type="match status" value="1"/>
</dbReference>
<dbReference type="InterPro" id="IPR036770">
    <property type="entry name" value="Ankyrin_rpt-contain_sf"/>
</dbReference>
<accession>A0A7S4SGE2</accession>
<feature type="domain" description="PARP-type" evidence="7">
    <location>
        <begin position="15"/>
        <end position="101"/>
    </location>
</feature>
<dbReference type="InterPro" id="IPR001510">
    <property type="entry name" value="Znf_PARP"/>
</dbReference>
<dbReference type="Pfam" id="PF00645">
    <property type="entry name" value="zf-PARP"/>
    <property type="match status" value="1"/>
</dbReference>
<dbReference type="PROSITE" id="PS50297">
    <property type="entry name" value="ANK_REP_REGION"/>
    <property type="match status" value="1"/>
</dbReference>
<keyword evidence="2" id="KW-0479">Metal-binding</keyword>
<dbReference type="EMBL" id="HBNR01070428">
    <property type="protein sequence ID" value="CAE4644926.1"/>
    <property type="molecule type" value="Transcribed_RNA"/>
</dbReference>
<keyword evidence="6" id="KW-0040">ANK repeat</keyword>
<dbReference type="SMART" id="SM00248">
    <property type="entry name" value="ANK"/>
    <property type="match status" value="1"/>
</dbReference>
<dbReference type="InterPro" id="IPR036957">
    <property type="entry name" value="Znf_PARP_sf"/>
</dbReference>
<evidence type="ECO:0000256" key="3">
    <source>
        <dbReference type="ARBA" id="ARBA00022771"/>
    </source>
</evidence>
<dbReference type="Pfam" id="PF12796">
    <property type="entry name" value="Ank_2"/>
    <property type="match status" value="1"/>
</dbReference>
<feature type="repeat" description="ANK" evidence="6">
    <location>
        <begin position="236"/>
        <end position="268"/>
    </location>
</feature>
<dbReference type="Gene3D" id="1.25.40.20">
    <property type="entry name" value="Ankyrin repeat-containing domain"/>
    <property type="match status" value="1"/>
</dbReference>
<evidence type="ECO:0000256" key="5">
    <source>
        <dbReference type="ARBA" id="ARBA00023242"/>
    </source>
</evidence>
<dbReference type="Gene3D" id="3.30.1740.10">
    <property type="entry name" value="Zinc finger, PARP-type"/>
    <property type="match status" value="1"/>
</dbReference>
<dbReference type="InterPro" id="IPR002110">
    <property type="entry name" value="Ankyrin_rpt"/>
</dbReference>
<dbReference type="SUPFAM" id="SSF48403">
    <property type="entry name" value="Ankyrin repeat"/>
    <property type="match status" value="1"/>
</dbReference>
<sequence length="305" mass="32213">MAEVAAEGPKGDDPYKVELAKSNRSACKACKEKIDKGEVRFGSLVDMGGYGSYHWRHAKCITPKQAENVESKLGSCESLGGYALLTPGQKAQLCKVFAAAKKSGDKVAKAKAKVKAKAEAKAKATAAKKAKAKAKKEAISMKKAAAKAKKLAVKAKAAAKKEAAKAKAAAKKKGKVKAKAKVPARSVEAEAPAAGSGMPSEQEQHAFLDAAKRFDFDRVRDFVEENPGYLNAQPAGRWSALHQAAEKGDIEMVSYLVMKGASLTVKTKDGKTPLDVAADNCKALLVPTAKRRGDGPEPPPKRRAA</sequence>
<evidence type="ECO:0000313" key="8">
    <source>
        <dbReference type="EMBL" id="CAE4644926.1"/>
    </source>
</evidence>
<comment type="subcellular location">
    <subcellularLocation>
        <location evidence="1">Nucleus</location>
    </subcellularLocation>
</comment>
<keyword evidence="4" id="KW-0862">Zinc</keyword>
<reference evidence="8" key="1">
    <citation type="submission" date="2021-01" db="EMBL/GenBank/DDBJ databases">
        <authorList>
            <person name="Corre E."/>
            <person name="Pelletier E."/>
            <person name="Niang G."/>
            <person name="Scheremetjew M."/>
            <person name="Finn R."/>
            <person name="Kale V."/>
            <person name="Holt S."/>
            <person name="Cochrane G."/>
            <person name="Meng A."/>
            <person name="Brown T."/>
            <person name="Cohen L."/>
        </authorList>
    </citation>
    <scope>NUCLEOTIDE SEQUENCE</scope>
    <source>
        <strain evidence="8">CCMP3105</strain>
    </source>
</reference>
<dbReference type="SMART" id="SM01336">
    <property type="entry name" value="zf-PARP"/>
    <property type="match status" value="1"/>
</dbReference>
<dbReference type="PROSITE" id="PS50064">
    <property type="entry name" value="ZF_PARP_2"/>
    <property type="match status" value="1"/>
</dbReference>
<protein>
    <recommendedName>
        <fullName evidence="7">PARP-type domain-containing protein</fullName>
    </recommendedName>
</protein>
<proteinExistence type="predicted"/>
<evidence type="ECO:0000256" key="6">
    <source>
        <dbReference type="PROSITE-ProRule" id="PRU00023"/>
    </source>
</evidence>
<dbReference type="GO" id="GO:0003677">
    <property type="term" value="F:DNA binding"/>
    <property type="evidence" value="ECO:0007669"/>
    <property type="project" value="InterPro"/>
</dbReference>
<dbReference type="GO" id="GO:0008270">
    <property type="term" value="F:zinc ion binding"/>
    <property type="evidence" value="ECO:0007669"/>
    <property type="project" value="UniProtKB-KW"/>
</dbReference>
<gene>
    <name evidence="8" type="ORF">AMON00008_LOCUS49878</name>
</gene>
<name>A0A7S4SGE2_9DINO</name>
<keyword evidence="3" id="KW-0863">Zinc-finger</keyword>
<keyword evidence="5" id="KW-0539">Nucleus</keyword>
<evidence type="ECO:0000259" key="7">
    <source>
        <dbReference type="PROSITE" id="PS50064"/>
    </source>
</evidence>
<evidence type="ECO:0000256" key="4">
    <source>
        <dbReference type="ARBA" id="ARBA00022833"/>
    </source>
</evidence>
<dbReference type="AlphaFoldDB" id="A0A7S4SGE2"/>
<dbReference type="PROSITE" id="PS50088">
    <property type="entry name" value="ANK_REPEAT"/>
    <property type="match status" value="1"/>
</dbReference>
<evidence type="ECO:0000256" key="2">
    <source>
        <dbReference type="ARBA" id="ARBA00022723"/>
    </source>
</evidence>